<gene>
    <name evidence="3" type="ORF">AXG55_11795</name>
</gene>
<keyword evidence="1" id="KW-0812">Transmembrane</keyword>
<proteinExistence type="predicted"/>
<dbReference type="Proteomes" id="UP000184731">
    <property type="component" value="Chromosome"/>
</dbReference>
<keyword evidence="1" id="KW-0472">Membrane</keyword>
<dbReference type="OrthoDB" id="5297405at2"/>
<keyword evidence="2" id="KW-0732">Signal</keyword>
<dbReference type="STRING" id="1915309.AXG55_11795"/>
<dbReference type="EMBL" id="CP017834">
    <property type="protein sequence ID" value="APJ04550.1"/>
    <property type="molecule type" value="Genomic_DNA"/>
</dbReference>
<evidence type="ECO:0008006" key="5">
    <source>
        <dbReference type="Google" id="ProtNLM"/>
    </source>
</evidence>
<feature type="transmembrane region" description="Helical" evidence="1">
    <location>
        <begin position="68"/>
        <end position="89"/>
    </location>
</feature>
<keyword evidence="1" id="KW-1133">Transmembrane helix</keyword>
<reference evidence="3 4" key="1">
    <citation type="submission" date="2016-10" db="EMBL/GenBank/DDBJ databases">
        <title>Silvanigrella aquatica sp. nov., isolated from a freshwater lake located in the Black Forest, Germany, description of Silvanigrellaceae fam. nov., Silvanigrellales ord. nov., reclassification of the order Bdellovibrionales in the class Oligoflexia, reclassification of the families Bacteriovoracaceae and Halobacteriovoraceae in the new order Bacteriovoracales ord. nov., and reclassification of the family Pseudobacteriovoracaceae in the order Oligoflexiales.</title>
        <authorList>
            <person name="Hahn M.W."/>
            <person name="Schmidt J."/>
            <person name="Koll U."/>
            <person name="Rohde M."/>
            <person name="Verbag S."/>
            <person name="Pitt A."/>
            <person name="Nakai R."/>
            <person name="Naganuma T."/>
            <person name="Lang E."/>
        </authorList>
    </citation>
    <scope>NUCLEOTIDE SEQUENCE [LARGE SCALE GENOMIC DNA]</scope>
    <source>
        <strain evidence="3 4">MWH-Nonnen-W8red</strain>
    </source>
</reference>
<dbReference type="RefSeq" id="WP_148698298.1">
    <property type="nucleotide sequence ID" value="NZ_CP017834.1"/>
</dbReference>
<dbReference type="AlphaFoldDB" id="A0A1L4D2X3"/>
<name>A0A1L4D2X3_9BACT</name>
<feature type="chain" id="PRO_5009858188" description="Glycine zipper domain-containing protein" evidence="2">
    <location>
        <begin position="29"/>
        <end position="153"/>
    </location>
</feature>
<keyword evidence="4" id="KW-1185">Reference proteome</keyword>
<organism evidence="3 4">
    <name type="scientific">Silvanigrella aquatica</name>
    <dbReference type="NCBI Taxonomy" id="1915309"/>
    <lineage>
        <taxon>Bacteria</taxon>
        <taxon>Pseudomonadati</taxon>
        <taxon>Bdellovibrionota</taxon>
        <taxon>Oligoflexia</taxon>
        <taxon>Silvanigrellales</taxon>
        <taxon>Silvanigrellaceae</taxon>
        <taxon>Silvanigrella</taxon>
    </lineage>
</organism>
<accession>A0A1L4D2X3</accession>
<evidence type="ECO:0000256" key="2">
    <source>
        <dbReference type="SAM" id="SignalP"/>
    </source>
</evidence>
<evidence type="ECO:0000313" key="4">
    <source>
        <dbReference type="Proteomes" id="UP000184731"/>
    </source>
</evidence>
<sequence length="153" mass="16286">MKKIFNRKVKIILSSCLLLFPTFQVAQAQCEVGSVLFRDTLLGSAVGLGVGALVMVANQSSTNIAPNLATATLIGAGAGVIIGVVELSLSDCSSSRRSAYASAQSGFKARPLLGFTQQKSFESIPNSSRDNDFSFDNFKKMSMGINLSYTFDN</sequence>
<feature type="transmembrane region" description="Helical" evidence="1">
    <location>
        <begin position="40"/>
        <end position="56"/>
    </location>
</feature>
<feature type="signal peptide" evidence="2">
    <location>
        <begin position="1"/>
        <end position="28"/>
    </location>
</feature>
<protein>
    <recommendedName>
        <fullName evidence="5">Glycine zipper domain-containing protein</fullName>
    </recommendedName>
</protein>
<evidence type="ECO:0000256" key="1">
    <source>
        <dbReference type="SAM" id="Phobius"/>
    </source>
</evidence>
<dbReference type="KEGG" id="saqi:AXG55_11795"/>
<evidence type="ECO:0000313" key="3">
    <source>
        <dbReference type="EMBL" id="APJ04550.1"/>
    </source>
</evidence>